<comment type="caution">
    <text evidence="1">The sequence shown here is derived from an EMBL/GenBank/DDBJ whole genome shotgun (WGS) entry which is preliminary data.</text>
</comment>
<dbReference type="Proteomes" id="UP001279860">
    <property type="component" value="Unassembled WGS sequence"/>
</dbReference>
<accession>A0ABU4IS50</accession>
<sequence>MMMYLYAGRTLIRQRGAATLLLTTLMVSLMLIVAGRAALLSRYQLAEVQHDIERRQSFWLAEGGLECLWAQVRSNQAGQTLPSACQPIEHQIQWISPREQQLTVTVGKTTLQKRYRLPLPDMAGSVKTTSRLILTQPAAFAPDVARFNSSGDWACIALRYKYDFYAPSVTTYHPDQLPYLLYSGFPVHSGRCAASYHSVELPVKSAQSDYQYTPGLSPFQDLFGVPVQRWFDVMSQPQVGRIPDTLNDAVSGNLRYTTASALPQARLNQKCGSQIEDLVWRGEMIIWVYGGCVLSDPDVQRINTAIQTKFPRQGIILLIQDGVVGIESHHPLQGMLYQFISPQHPAMVFQSWGDTALQTTLIESLVSLKPQFSITPEQVSYFQHGSFYPAGGLVLDADRHFAVVQGRMDFHYRRDLLMTPLSLIRPARWLGGSWNER</sequence>
<evidence type="ECO:0000313" key="2">
    <source>
        <dbReference type="Proteomes" id="UP001279860"/>
    </source>
</evidence>
<keyword evidence="2" id="KW-1185">Reference proteome</keyword>
<proteinExistence type="predicted"/>
<name>A0ABU4IS50_9VIBR</name>
<dbReference type="RefSeq" id="WP_318584610.1">
    <property type="nucleotide sequence ID" value="NZ_JAWRCP010000001.1"/>
</dbReference>
<evidence type="ECO:0000313" key="1">
    <source>
        <dbReference type="EMBL" id="MDW6092250.1"/>
    </source>
</evidence>
<reference evidence="1 2" key="1">
    <citation type="submission" date="2023-11" db="EMBL/GenBank/DDBJ databases">
        <title>Plant-associative lifestyle of Vibrio porteresiae and its evolutionary dynamics.</title>
        <authorList>
            <person name="Rameshkumar N."/>
            <person name="Kirti K."/>
        </authorList>
    </citation>
    <scope>NUCLEOTIDE SEQUENCE [LARGE SCALE GENOMIC DNA]</scope>
    <source>
        <strain evidence="1 2">MSSRF7</strain>
    </source>
</reference>
<gene>
    <name evidence="1" type="ORF">SBX64_06790</name>
</gene>
<dbReference type="EMBL" id="JAWRCP010000001">
    <property type="protein sequence ID" value="MDW6092250.1"/>
    <property type="molecule type" value="Genomic_DNA"/>
</dbReference>
<protein>
    <submittedName>
        <fullName evidence="1">Uncharacterized protein</fullName>
    </submittedName>
</protein>
<organism evidence="1 2">
    <name type="scientific">Vibrio rhizosphaerae</name>
    <dbReference type="NCBI Taxonomy" id="398736"/>
    <lineage>
        <taxon>Bacteria</taxon>
        <taxon>Pseudomonadati</taxon>
        <taxon>Pseudomonadota</taxon>
        <taxon>Gammaproteobacteria</taxon>
        <taxon>Vibrionales</taxon>
        <taxon>Vibrionaceae</taxon>
        <taxon>Vibrio</taxon>
    </lineage>
</organism>